<dbReference type="RefSeq" id="WP_387969632.1">
    <property type="nucleotide sequence ID" value="NZ_JBHRWO010000004.1"/>
</dbReference>
<dbReference type="Pfam" id="PF01381">
    <property type="entry name" value="HTH_3"/>
    <property type="match status" value="1"/>
</dbReference>
<evidence type="ECO:0000313" key="2">
    <source>
        <dbReference type="EMBL" id="MFC3491194.1"/>
    </source>
</evidence>
<dbReference type="Proteomes" id="UP001595712">
    <property type="component" value="Unassembled WGS sequence"/>
</dbReference>
<feature type="domain" description="HTH cro/C1-type" evidence="1">
    <location>
        <begin position="12"/>
        <end position="66"/>
    </location>
</feature>
<keyword evidence="3" id="KW-1185">Reference proteome</keyword>
<organism evidence="2 3">
    <name type="scientific">Glycomyces rhizosphaerae</name>
    <dbReference type="NCBI Taxonomy" id="2054422"/>
    <lineage>
        <taxon>Bacteria</taxon>
        <taxon>Bacillati</taxon>
        <taxon>Actinomycetota</taxon>
        <taxon>Actinomycetes</taxon>
        <taxon>Glycomycetales</taxon>
        <taxon>Glycomycetaceae</taxon>
        <taxon>Glycomyces</taxon>
    </lineage>
</organism>
<dbReference type="PROSITE" id="PS50943">
    <property type="entry name" value="HTH_CROC1"/>
    <property type="match status" value="1"/>
</dbReference>
<name>A0ABV7PV87_9ACTN</name>
<comment type="caution">
    <text evidence="2">The sequence shown here is derived from an EMBL/GenBank/DDBJ whole genome shotgun (WGS) entry which is preliminary data.</text>
</comment>
<gene>
    <name evidence="2" type="ORF">ACFO8M_01660</name>
</gene>
<evidence type="ECO:0000259" key="1">
    <source>
        <dbReference type="PROSITE" id="PS50943"/>
    </source>
</evidence>
<dbReference type="CDD" id="cd00093">
    <property type="entry name" value="HTH_XRE"/>
    <property type="match status" value="1"/>
</dbReference>
<dbReference type="Gene3D" id="1.10.260.40">
    <property type="entry name" value="lambda repressor-like DNA-binding domains"/>
    <property type="match status" value="1"/>
</dbReference>
<sequence>MKESLLPAVERLRSARQDLGLSQAEVAARIGTTQSAIARLESGASDPRFSTVSRYAEAVGVDQIAVSFKRTREPSLDRTAAAVRHSLNTRDPDDAFRQVIMFVDAIRRSDPAVVRKAIRTEPEDIGDRRWDALLAGVAEYASGIAGLPVPGWASAPGRFLRKPWYVIEDIIGRPAPGLKALAALSSPPELSGRGVFIDGSSLESV</sequence>
<dbReference type="SUPFAM" id="SSF47413">
    <property type="entry name" value="lambda repressor-like DNA-binding domains"/>
    <property type="match status" value="1"/>
</dbReference>
<reference evidence="3" key="1">
    <citation type="journal article" date="2019" name="Int. J. Syst. Evol. Microbiol.">
        <title>The Global Catalogue of Microorganisms (GCM) 10K type strain sequencing project: providing services to taxonomists for standard genome sequencing and annotation.</title>
        <authorList>
            <consortium name="The Broad Institute Genomics Platform"/>
            <consortium name="The Broad Institute Genome Sequencing Center for Infectious Disease"/>
            <person name="Wu L."/>
            <person name="Ma J."/>
        </authorList>
    </citation>
    <scope>NUCLEOTIDE SEQUENCE [LARGE SCALE GENOMIC DNA]</scope>
    <source>
        <strain evidence="3">CGMCC 4.7396</strain>
    </source>
</reference>
<evidence type="ECO:0000313" key="3">
    <source>
        <dbReference type="Proteomes" id="UP001595712"/>
    </source>
</evidence>
<protein>
    <submittedName>
        <fullName evidence="2">Helix-turn-helix domain-containing protein</fullName>
    </submittedName>
</protein>
<dbReference type="InterPro" id="IPR010982">
    <property type="entry name" value="Lambda_DNA-bd_dom_sf"/>
</dbReference>
<proteinExistence type="predicted"/>
<dbReference type="EMBL" id="JBHRWO010000004">
    <property type="protein sequence ID" value="MFC3491194.1"/>
    <property type="molecule type" value="Genomic_DNA"/>
</dbReference>
<dbReference type="InterPro" id="IPR001387">
    <property type="entry name" value="Cro/C1-type_HTH"/>
</dbReference>
<accession>A0ABV7PV87</accession>
<dbReference type="SMART" id="SM00530">
    <property type="entry name" value="HTH_XRE"/>
    <property type="match status" value="1"/>
</dbReference>